<protein>
    <recommendedName>
        <fullName evidence="1">ATP-dependent DNA helicase</fullName>
        <ecNumber evidence="1">5.6.2.3</ecNumber>
    </recommendedName>
</protein>
<keyword evidence="1" id="KW-0378">Hydrolase</keyword>
<keyword evidence="1" id="KW-0067">ATP-binding</keyword>
<dbReference type="EMBL" id="JAAIUW010000011">
    <property type="protein sequence ID" value="KAF7808256.1"/>
    <property type="molecule type" value="Genomic_DNA"/>
</dbReference>
<organism evidence="3 4">
    <name type="scientific">Senna tora</name>
    <dbReference type="NCBI Taxonomy" id="362788"/>
    <lineage>
        <taxon>Eukaryota</taxon>
        <taxon>Viridiplantae</taxon>
        <taxon>Streptophyta</taxon>
        <taxon>Embryophyta</taxon>
        <taxon>Tracheophyta</taxon>
        <taxon>Spermatophyta</taxon>
        <taxon>Magnoliopsida</taxon>
        <taxon>eudicotyledons</taxon>
        <taxon>Gunneridae</taxon>
        <taxon>Pentapetalae</taxon>
        <taxon>rosids</taxon>
        <taxon>fabids</taxon>
        <taxon>Fabales</taxon>
        <taxon>Fabaceae</taxon>
        <taxon>Caesalpinioideae</taxon>
        <taxon>Cassia clade</taxon>
        <taxon>Senna</taxon>
    </lineage>
</organism>
<keyword evidence="4" id="KW-1185">Reference proteome</keyword>
<feature type="domain" description="DNA helicase Pif1-like DEAD-box helicase" evidence="2">
    <location>
        <begin position="44"/>
        <end position="122"/>
    </location>
</feature>
<sequence>MIGSCSKHNTAHCSHHLHQNKDLYNSIMDVVNHCEGGVSIVNGFGVASNGIASQLIPGGRTTYSRFVIPLDCNENSTFNIMQDSDLATVMIHAKLIIWNEALMAHSFCFETLDRALRDIVGKDNP</sequence>
<dbReference type="GO" id="GO:0006281">
    <property type="term" value="P:DNA repair"/>
    <property type="evidence" value="ECO:0007669"/>
    <property type="project" value="UniProtKB-KW"/>
</dbReference>
<comment type="cofactor">
    <cofactor evidence="1">
        <name>Mg(2+)</name>
        <dbReference type="ChEBI" id="CHEBI:18420"/>
    </cofactor>
</comment>
<keyword evidence="1" id="KW-0234">DNA repair</keyword>
<dbReference type="AlphaFoldDB" id="A0A834SRL0"/>
<evidence type="ECO:0000313" key="4">
    <source>
        <dbReference type="Proteomes" id="UP000634136"/>
    </source>
</evidence>
<comment type="similarity">
    <text evidence="1">Belongs to the helicase family.</text>
</comment>
<dbReference type="GO" id="GO:0005524">
    <property type="term" value="F:ATP binding"/>
    <property type="evidence" value="ECO:0007669"/>
    <property type="project" value="UniProtKB-KW"/>
</dbReference>
<dbReference type="GO" id="GO:0000723">
    <property type="term" value="P:telomere maintenance"/>
    <property type="evidence" value="ECO:0007669"/>
    <property type="project" value="InterPro"/>
</dbReference>
<comment type="caution">
    <text evidence="3">The sequence shown here is derived from an EMBL/GenBank/DDBJ whole genome shotgun (WGS) entry which is preliminary data.</text>
</comment>
<gene>
    <name evidence="3" type="ORF">G2W53_034999</name>
</gene>
<dbReference type="Proteomes" id="UP000634136">
    <property type="component" value="Unassembled WGS sequence"/>
</dbReference>
<proteinExistence type="inferred from homology"/>
<keyword evidence="1" id="KW-0233">DNA recombination</keyword>
<keyword evidence="1 3" id="KW-0347">Helicase</keyword>
<dbReference type="GO" id="GO:0006310">
    <property type="term" value="P:DNA recombination"/>
    <property type="evidence" value="ECO:0007669"/>
    <property type="project" value="UniProtKB-KW"/>
</dbReference>
<dbReference type="InterPro" id="IPR010285">
    <property type="entry name" value="DNA_helicase_pif1-like_DEAD"/>
</dbReference>
<dbReference type="EC" id="5.6.2.3" evidence="1"/>
<dbReference type="GO" id="GO:0043139">
    <property type="term" value="F:5'-3' DNA helicase activity"/>
    <property type="evidence" value="ECO:0007669"/>
    <property type="project" value="UniProtKB-EC"/>
</dbReference>
<dbReference type="PANTHER" id="PTHR10492:SF101">
    <property type="entry name" value="ATP-DEPENDENT DNA HELICASE"/>
    <property type="match status" value="1"/>
</dbReference>
<reference evidence="3" key="1">
    <citation type="submission" date="2020-09" db="EMBL/GenBank/DDBJ databases">
        <title>Genome-Enabled Discovery of Anthraquinone Biosynthesis in Senna tora.</title>
        <authorList>
            <person name="Kang S.-H."/>
            <person name="Pandey R.P."/>
            <person name="Lee C.-M."/>
            <person name="Sim J.-S."/>
            <person name="Jeong J.-T."/>
            <person name="Choi B.-S."/>
            <person name="Jung M."/>
            <person name="Ginzburg D."/>
            <person name="Zhao K."/>
            <person name="Won S.Y."/>
            <person name="Oh T.-J."/>
            <person name="Yu Y."/>
            <person name="Kim N.-H."/>
            <person name="Lee O.R."/>
            <person name="Lee T.-H."/>
            <person name="Bashyal P."/>
            <person name="Kim T.-S."/>
            <person name="Lee W.-H."/>
            <person name="Kawkins C."/>
            <person name="Kim C.-K."/>
            <person name="Kim J.S."/>
            <person name="Ahn B.O."/>
            <person name="Rhee S.Y."/>
            <person name="Sohng J.K."/>
        </authorList>
    </citation>
    <scope>NUCLEOTIDE SEQUENCE</scope>
    <source>
        <tissue evidence="3">Leaf</tissue>
    </source>
</reference>
<accession>A0A834SRL0</accession>
<dbReference type="GO" id="GO:0016787">
    <property type="term" value="F:hydrolase activity"/>
    <property type="evidence" value="ECO:0007669"/>
    <property type="project" value="UniProtKB-KW"/>
</dbReference>
<dbReference type="Pfam" id="PF05970">
    <property type="entry name" value="PIF1"/>
    <property type="match status" value="1"/>
</dbReference>
<keyword evidence="1" id="KW-0227">DNA damage</keyword>
<evidence type="ECO:0000313" key="3">
    <source>
        <dbReference type="EMBL" id="KAF7808256.1"/>
    </source>
</evidence>
<evidence type="ECO:0000256" key="1">
    <source>
        <dbReference type="RuleBase" id="RU363044"/>
    </source>
</evidence>
<name>A0A834SRL0_9FABA</name>
<evidence type="ECO:0000259" key="2">
    <source>
        <dbReference type="Pfam" id="PF05970"/>
    </source>
</evidence>
<dbReference type="PANTHER" id="PTHR10492">
    <property type="match status" value="1"/>
</dbReference>
<comment type="catalytic activity">
    <reaction evidence="1">
        <text>ATP + H2O = ADP + phosphate + H(+)</text>
        <dbReference type="Rhea" id="RHEA:13065"/>
        <dbReference type="ChEBI" id="CHEBI:15377"/>
        <dbReference type="ChEBI" id="CHEBI:15378"/>
        <dbReference type="ChEBI" id="CHEBI:30616"/>
        <dbReference type="ChEBI" id="CHEBI:43474"/>
        <dbReference type="ChEBI" id="CHEBI:456216"/>
        <dbReference type="EC" id="5.6.2.3"/>
    </reaction>
</comment>
<keyword evidence="1" id="KW-0547">Nucleotide-binding</keyword>
<dbReference type="OrthoDB" id="1918649at2759"/>